<keyword evidence="2" id="KW-1185">Reference proteome</keyword>
<dbReference type="Proteomes" id="UP000256970">
    <property type="component" value="Unassembled WGS sequence"/>
</dbReference>
<evidence type="ECO:0000313" key="1">
    <source>
        <dbReference type="EMBL" id="SZX61360.1"/>
    </source>
</evidence>
<dbReference type="EMBL" id="FNXT01000138">
    <property type="protein sequence ID" value="SZX61360.1"/>
    <property type="molecule type" value="Genomic_DNA"/>
</dbReference>
<accession>A0A383V8T0</accession>
<dbReference type="AlphaFoldDB" id="A0A383V8T0"/>
<gene>
    <name evidence="1" type="ORF">BQ4739_LOCUS1860</name>
</gene>
<name>A0A383V8T0_TETOB</name>
<evidence type="ECO:0000313" key="2">
    <source>
        <dbReference type="Proteomes" id="UP000256970"/>
    </source>
</evidence>
<reference evidence="1 2" key="1">
    <citation type="submission" date="2016-10" db="EMBL/GenBank/DDBJ databases">
        <authorList>
            <person name="Cai Z."/>
        </authorList>
    </citation>
    <scope>NUCLEOTIDE SEQUENCE [LARGE SCALE GENOMIC DNA]</scope>
</reference>
<proteinExistence type="predicted"/>
<sequence length="126" mass="13535">MSSPLAAAAAEQQKAFDAEPTLSLEQLKQLLTDRYDSASAVATAMYAFIAWSKACGSNDVAVLLRNFDALLQRLSGSTAAYASRTAQQHLRCVARALELLPELQELAGGEQQLQQLLVQVKAAVVE</sequence>
<organism evidence="1 2">
    <name type="scientific">Tetradesmus obliquus</name>
    <name type="common">Green alga</name>
    <name type="synonym">Acutodesmus obliquus</name>
    <dbReference type="NCBI Taxonomy" id="3088"/>
    <lineage>
        <taxon>Eukaryota</taxon>
        <taxon>Viridiplantae</taxon>
        <taxon>Chlorophyta</taxon>
        <taxon>core chlorophytes</taxon>
        <taxon>Chlorophyceae</taxon>
        <taxon>CS clade</taxon>
        <taxon>Sphaeropleales</taxon>
        <taxon>Scenedesmaceae</taxon>
        <taxon>Tetradesmus</taxon>
    </lineage>
</organism>
<protein>
    <submittedName>
        <fullName evidence="1">Uncharacterized protein</fullName>
    </submittedName>
</protein>